<evidence type="ECO:0000313" key="6">
    <source>
        <dbReference type="EMBL" id="ARJ44358.1"/>
    </source>
</evidence>
<sequence>MDKIDSMKAFIRVVEAGSFTRASEQLGLPKSTVTRLVQGLENSMATKLLNRTSRRLNLTEQGSIFYQGALKLLEQLNILESDTRTEAAGPKGKVRVEMPHALGCYHVIPRLLEFTEKFPGVQIEAGISNQTSDLIEDNYDCVIRIGNLYQESLIARTLGTLKMVTCASPDYLNRRGTPEHPGQLLQEHILVQISSPRSGRAFEHKVSRTGDEVQLWGKWVISVNDSVAAFSAAKAGLGIVTTYRFLAEECLEKGDLIELFPDWQHDEVPVHIAWPENRHLPAKTRVFIDWIRTTWDF</sequence>
<evidence type="ECO:0000256" key="1">
    <source>
        <dbReference type="ARBA" id="ARBA00009437"/>
    </source>
</evidence>
<reference evidence="6 7" key="1">
    <citation type="submission" date="2017-02" db="EMBL/GenBank/DDBJ databases">
        <title>Complete genome sequence of the drought resistance-promoting endophyte Pantoea alhagi LTYR-11Z.</title>
        <authorList>
            <person name="Zhang L."/>
        </authorList>
    </citation>
    <scope>NUCLEOTIDE SEQUENCE [LARGE SCALE GENOMIC DNA]</scope>
    <source>
        <strain evidence="6 7">LTYR-11Z</strain>
    </source>
</reference>
<dbReference type="PROSITE" id="PS50931">
    <property type="entry name" value="HTH_LYSR"/>
    <property type="match status" value="1"/>
</dbReference>
<dbReference type="InterPro" id="IPR036390">
    <property type="entry name" value="WH_DNA-bd_sf"/>
</dbReference>
<dbReference type="SUPFAM" id="SSF53850">
    <property type="entry name" value="Periplasmic binding protein-like II"/>
    <property type="match status" value="1"/>
</dbReference>
<dbReference type="InterPro" id="IPR000847">
    <property type="entry name" value="LysR_HTH_N"/>
</dbReference>
<keyword evidence="3" id="KW-0238">DNA-binding</keyword>
<feature type="domain" description="HTH lysR-type" evidence="5">
    <location>
        <begin position="1"/>
        <end position="59"/>
    </location>
</feature>
<dbReference type="GO" id="GO:0003700">
    <property type="term" value="F:DNA-binding transcription factor activity"/>
    <property type="evidence" value="ECO:0007669"/>
    <property type="project" value="InterPro"/>
</dbReference>
<name>A0A1W6BB99_9GAMM</name>
<dbReference type="Pfam" id="PF00126">
    <property type="entry name" value="HTH_1"/>
    <property type="match status" value="1"/>
</dbReference>
<dbReference type="InterPro" id="IPR036388">
    <property type="entry name" value="WH-like_DNA-bd_sf"/>
</dbReference>
<dbReference type="FunFam" id="1.10.10.10:FF:000001">
    <property type="entry name" value="LysR family transcriptional regulator"/>
    <property type="match status" value="1"/>
</dbReference>
<dbReference type="GO" id="GO:0043565">
    <property type="term" value="F:sequence-specific DNA binding"/>
    <property type="evidence" value="ECO:0007669"/>
    <property type="project" value="TreeGrafter"/>
</dbReference>
<dbReference type="OrthoDB" id="9786526at2"/>
<dbReference type="Pfam" id="PF03466">
    <property type="entry name" value="LysR_substrate"/>
    <property type="match status" value="1"/>
</dbReference>
<keyword evidence="7" id="KW-1185">Reference proteome</keyword>
<accession>A0A1W6BB99</accession>
<organism evidence="6 7">
    <name type="scientific">Pantoea alhagi</name>
    <dbReference type="NCBI Taxonomy" id="1891675"/>
    <lineage>
        <taxon>Bacteria</taxon>
        <taxon>Pseudomonadati</taxon>
        <taxon>Pseudomonadota</taxon>
        <taxon>Gammaproteobacteria</taxon>
        <taxon>Enterobacterales</taxon>
        <taxon>Erwiniaceae</taxon>
        <taxon>Pantoea</taxon>
    </lineage>
</organism>
<dbReference type="PANTHER" id="PTHR30537">
    <property type="entry name" value="HTH-TYPE TRANSCRIPTIONAL REGULATOR"/>
    <property type="match status" value="1"/>
</dbReference>
<dbReference type="KEGG" id="palh:B1H58_19450"/>
<dbReference type="AlphaFoldDB" id="A0A1W6BB99"/>
<dbReference type="PANTHER" id="PTHR30537:SF72">
    <property type="entry name" value="LYSR FAMILY TRANSCRIPTIONAL REGULATOR"/>
    <property type="match status" value="1"/>
</dbReference>
<gene>
    <name evidence="6" type="ORF">B1H58_19450</name>
</gene>
<protein>
    <submittedName>
        <fullName evidence="6">LysR family transcriptional regulator</fullName>
    </submittedName>
</protein>
<evidence type="ECO:0000256" key="4">
    <source>
        <dbReference type="ARBA" id="ARBA00023163"/>
    </source>
</evidence>
<dbReference type="EMBL" id="CP019706">
    <property type="protein sequence ID" value="ARJ44358.1"/>
    <property type="molecule type" value="Genomic_DNA"/>
</dbReference>
<evidence type="ECO:0000259" key="5">
    <source>
        <dbReference type="PROSITE" id="PS50931"/>
    </source>
</evidence>
<dbReference type="Proteomes" id="UP000192900">
    <property type="component" value="Chromosome"/>
</dbReference>
<dbReference type="InterPro" id="IPR005119">
    <property type="entry name" value="LysR_subst-bd"/>
</dbReference>
<dbReference type="Gene3D" id="1.10.10.10">
    <property type="entry name" value="Winged helix-like DNA-binding domain superfamily/Winged helix DNA-binding domain"/>
    <property type="match status" value="1"/>
</dbReference>
<comment type="similarity">
    <text evidence="1">Belongs to the LysR transcriptional regulatory family.</text>
</comment>
<dbReference type="GO" id="GO:0006351">
    <property type="term" value="P:DNA-templated transcription"/>
    <property type="evidence" value="ECO:0007669"/>
    <property type="project" value="TreeGrafter"/>
</dbReference>
<proteinExistence type="inferred from homology"/>
<dbReference type="InterPro" id="IPR058163">
    <property type="entry name" value="LysR-type_TF_proteobact-type"/>
</dbReference>
<keyword evidence="4" id="KW-0804">Transcription</keyword>
<evidence type="ECO:0000256" key="2">
    <source>
        <dbReference type="ARBA" id="ARBA00023015"/>
    </source>
</evidence>
<dbReference type="STRING" id="1891675.B1H58_19450"/>
<dbReference type="RefSeq" id="WP_085072374.1">
    <property type="nucleotide sequence ID" value="NZ_CP019706.1"/>
</dbReference>
<keyword evidence="2" id="KW-0805">Transcription regulation</keyword>
<dbReference type="SUPFAM" id="SSF46785">
    <property type="entry name" value="Winged helix' DNA-binding domain"/>
    <property type="match status" value="1"/>
</dbReference>
<evidence type="ECO:0000256" key="3">
    <source>
        <dbReference type="ARBA" id="ARBA00023125"/>
    </source>
</evidence>
<evidence type="ECO:0000313" key="7">
    <source>
        <dbReference type="Proteomes" id="UP000192900"/>
    </source>
</evidence>
<dbReference type="Gene3D" id="3.40.190.290">
    <property type="match status" value="1"/>
</dbReference>